<gene>
    <name evidence="5 7" type="primary">hscA</name>
    <name evidence="7" type="ORF">EIP75_15530</name>
</gene>
<keyword evidence="8" id="KW-1185">Reference proteome</keyword>
<comment type="function">
    <text evidence="5">Chaperone involved in the maturation of iron-sulfur cluster-containing proteins. Has a low intrinsic ATPase activity which is markedly stimulated by HscB.</text>
</comment>
<dbReference type="OrthoDB" id="9766019at2"/>
<protein>
    <recommendedName>
        <fullName evidence="5">Chaperone protein HscA homolog</fullName>
    </recommendedName>
</protein>
<dbReference type="Gene3D" id="3.30.420.40">
    <property type="match status" value="2"/>
</dbReference>
<evidence type="ECO:0000256" key="2">
    <source>
        <dbReference type="ARBA" id="ARBA00022741"/>
    </source>
</evidence>
<dbReference type="PROSITE" id="PS00297">
    <property type="entry name" value="HSP70_1"/>
    <property type="match status" value="1"/>
</dbReference>
<dbReference type="InterPro" id="IPR029047">
    <property type="entry name" value="HSP70_peptide-bd_sf"/>
</dbReference>
<dbReference type="GO" id="GO:0016226">
    <property type="term" value="P:iron-sulfur cluster assembly"/>
    <property type="evidence" value="ECO:0007669"/>
    <property type="project" value="InterPro"/>
</dbReference>
<keyword evidence="4 5" id="KW-0143">Chaperone</keyword>
<dbReference type="GO" id="GO:0140662">
    <property type="term" value="F:ATP-dependent protein folding chaperone"/>
    <property type="evidence" value="ECO:0007669"/>
    <property type="project" value="InterPro"/>
</dbReference>
<evidence type="ECO:0000256" key="1">
    <source>
        <dbReference type="ARBA" id="ARBA00007381"/>
    </source>
</evidence>
<comment type="caution">
    <text evidence="7">The sequence shown here is derived from an EMBL/GenBank/DDBJ whole genome shotgun (WGS) entry which is preliminary data.</text>
</comment>
<dbReference type="GO" id="GO:0051082">
    <property type="term" value="F:unfolded protein binding"/>
    <property type="evidence" value="ECO:0007669"/>
    <property type="project" value="InterPro"/>
</dbReference>
<evidence type="ECO:0000256" key="6">
    <source>
        <dbReference type="RuleBase" id="RU003322"/>
    </source>
</evidence>
<dbReference type="Gene3D" id="2.60.34.10">
    <property type="entry name" value="Substrate Binding Domain Of DNAk, Chain A, domain 1"/>
    <property type="match status" value="1"/>
</dbReference>
<dbReference type="PROSITE" id="PS00329">
    <property type="entry name" value="HSP70_2"/>
    <property type="match status" value="1"/>
</dbReference>
<dbReference type="SUPFAM" id="SSF53067">
    <property type="entry name" value="Actin-like ATPase domain"/>
    <property type="match status" value="2"/>
</dbReference>
<dbReference type="InterPro" id="IPR029048">
    <property type="entry name" value="HSP70_C_sf"/>
</dbReference>
<dbReference type="InterPro" id="IPR018181">
    <property type="entry name" value="Heat_shock_70_CS"/>
</dbReference>
<dbReference type="NCBIfam" id="NF003520">
    <property type="entry name" value="PRK05183.1"/>
    <property type="match status" value="1"/>
</dbReference>
<dbReference type="HAMAP" id="MF_00679">
    <property type="entry name" value="HscA"/>
    <property type="match status" value="1"/>
</dbReference>
<dbReference type="AlphaFoldDB" id="A0A3R8S1R2"/>
<name>A0A3R8S1R2_9BURK</name>
<dbReference type="Gene3D" id="3.90.640.10">
    <property type="entry name" value="Actin, Chain A, domain 4"/>
    <property type="match status" value="1"/>
</dbReference>
<evidence type="ECO:0000256" key="5">
    <source>
        <dbReference type="HAMAP-Rule" id="MF_00679"/>
    </source>
</evidence>
<proteinExistence type="inferred from homology"/>
<dbReference type="InterPro" id="IPR010236">
    <property type="entry name" value="ISC_FeS_clus_asmbl_HscA"/>
</dbReference>
<dbReference type="RefSeq" id="WP_125244190.1">
    <property type="nucleotide sequence ID" value="NZ_RSED01000012.1"/>
</dbReference>
<evidence type="ECO:0000256" key="3">
    <source>
        <dbReference type="ARBA" id="ARBA00022840"/>
    </source>
</evidence>
<evidence type="ECO:0000313" key="7">
    <source>
        <dbReference type="EMBL" id="RRS03361.1"/>
    </source>
</evidence>
<evidence type="ECO:0000313" key="8">
    <source>
        <dbReference type="Proteomes" id="UP000269265"/>
    </source>
</evidence>
<keyword evidence="3 5" id="KW-0067">ATP-binding</keyword>
<dbReference type="PANTHER" id="PTHR19375">
    <property type="entry name" value="HEAT SHOCK PROTEIN 70KDA"/>
    <property type="match status" value="1"/>
</dbReference>
<dbReference type="GO" id="GO:0005524">
    <property type="term" value="F:ATP binding"/>
    <property type="evidence" value="ECO:0007669"/>
    <property type="project" value="UniProtKB-KW"/>
</dbReference>
<dbReference type="NCBIfam" id="TIGR01991">
    <property type="entry name" value="HscA"/>
    <property type="match status" value="1"/>
</dbReference>
<sequence>MALLQISEPGQTPDPHQRRIAVGIDLGTTHSLVASVRNGIAECLPDEQGRVILPSAVRYLLDDRGNTRRQIGFEALSAQAEDPVNTVVSVKRFMGRRLADLPDAGKLPYDFEDQPGMVAVRTVAGAKSPVEVSAEILASLRQRAEDTFNDDLFGAVITVPAYFDDAQRQATKDAAQMAGLNVLRLLNEPTAAAIAYGLDNSAEGLYAIYDLGGGTFDISLLRLSQGVFEVVATGGDSALGGDDIDHALADAALSDARMQAVTPQDKRAVLVAARRVKEKLSTDGSAHLSCALSGGMLSVSITRERLNELAKPLIDKSLASVRRVLRDAKIKPDEVQGVVMVGGSTRMPAVRDAVGVFFGKTPLTDLNPDEVVALGAAIQANQLAGNNAQGELLLLDVLPLSLGLETMGGLAERIIPRNTPIPCALAQDFTTFKDGQTALAVHVVQGEREQVEHCRSLARFELRGIPPMVAGAARIRVTFQVDADGLLSVSAREQMSGVEASVVIKPSYGLSDDQVAGMLREGFTTAAADMKDRALREARVDAERLLEATRTALAADGDLLTPEQRTEIDRLMAEIGQRCDRGELEVLEAATKALANGTEAFAAERMNRGIRQALAGRQIDQI</sequence>
<evidence type="ECO:0000256" key="4">
    <source>
        <dbReference type="ARBA" id="ARBA00023186"/>
    </source>
</evidence>
<dbReference type="Proteomes" id="UP000269265">
    <property type="component" value="Unassembled WGS sequence"/>
</dbReference>
<reference evidence="7 8" key="1">
    <citation type="submission" date="2018-12" db="EMBL/GenBank/DDBJ databases">
        <title>The whole draft genome of Aquabacterium sp. SJQ9.</title>
        <authorList>
            <person name="Sun L."/>
            <person name="Gao X."/>
            <person name="Chen W."/>
            <person name="Huang K."/>
        </authorList>
    </citation>
    <scope>NUCLEOTIDE SEQUENCE [LARGE SCALE GENOMIC DNA]</scope>
    <source>
        <strain evidence="7 8">SJQ9</strain>
    </source>
</reference>
<dbReference type="PROSITE" id="PS01036">
    <property type="entry name" value="HSP70_3"/>
    <property type="match status" value="1"/>
</dbReference>
<dbReference type="SUPFAM" id="SSF100934">
    <property type="entry name" value="Heat shock protein 70kD (HSP70), C-terminal subdomain"/>
    <property type="match status" value="1"/>
</dbReference>
<dbReference type="PRINTS" id="PR00301">
    <property type="entry name" value="HEATSHOCK70"/>
</dbReference>
<dbReference type="FunFam" id="2.60.34.10:FF:000005">
    <property type="entry name" value="Chaperone protein HscA homolog"/>
    <property type="match status" value="1"/>
</dbReference>
<dbReference type="InterPro" id="IPR013126">
    <property type="entry name" value="Hsp_70_fam"/>
</dbReference>
<keyword evidence="2 5" id="KW-0547">Nucleotide-binding</keyword>
<dbReference type="FunFam" id="3.30.420.40:FF:000020">
    <property type="entry name" value="Chaperone protein HscA homolog"/>
    <property type="match status" value="1"/>
</dbReference>
<comment type="similarity">
    <text evidence="1 5 6">Belongs to the heat shock protein 70 family.</text>
</comment>
<organism evidence="7 8">
    <name type="scientific">Aquabacterium soli</name>
    <dbReference type="NCBI Taxonomy" id="2493092"/>
    <lineage>
        <taxon>Bacteria</taxon>
        <taxon>Pseudomonadati</taxon>
        <taxon>Pseudomonadota</taxon>
        <taxon>Betaproteobacteria</taxon>
        <taxon>Burkholderiales</taxon>
        <taxon>Aquabacterium</taxon>
    </lineage>
</organism>
<dbReference type="SUPFAM" id="SSF100920">
    <property type="entry name" value="Heat shock protein 70kD (HSP70), peptide-binding domain"/>
    <property type="match status" value="1"/>
</dbReference>
<dbReference type="Gene3D" id="1.20.1270.10">
    <property type="match status" value="1"/>
</dbReference>
<dbReference type="Pfam" id="PF00012">
    <property type="entry name" value="HSP70"/>
    <property type="match status" value="1"/>
</dbReference>
<dbReference type="FunFam" id="3.30.420.40:FF:000046">
    <property type="entry name" value="Chaperone protein HscA"/>
    <property type="match status" value="1"/>
</dbReference>
<dbReference type="EMBL" id="RSED01000012">
    <property type="protein sequence ID" value="RRS03361.1"/>
    <property type="molecule type" value="Genomic_DNA"/>
</dbReference>
<accession>A0A3R8S1R2</accession>
<dbReference type="InterPro" id="IPR043129">
    <property type="entry name" value="ATPase_NBD"/>
</dbReference>
<dbReference type="GO" id="GO:0016887">
    <property type="term" value="F:ATP hydrolysis activity"/>
    <property type="evidence" value="ECO:0007669"/>
    <property type="project" value="UniProtKB-UniRule"/>
</dbReference>